<evidence type="ECO:0000313" key="3">
    <source>
        <dbReference type="Proteomes" id="UP000277300"/>
    </source>
</evidence>
<dbReference type="GO" id="GO:0005739">
    <property type="term" value="C:mitochondrion"/>
    <property type="evidence" value="ECO:0007669"/>
    <property type="project" value="TreeGrafter"/>
</dbReference>
<gene>
    <name evidence="1" type="ORF">BBJ29_002044</name>
    <name evidence="2" type="ORF">BBP00_00004024</name>
</gene>
<dbReference type="Proteomes" id="UP000284657">
    <property type="component" value="Unassembled WGS sequence"/>
</dbReference>
<dbReference type="InterPro" id="IPR011990">
    <property type="entry name" value="TPR-like_helical_dom_sf"/>
</dbReference>
<accession>A0A3F2RSW7</accession>
<dbReference type="GO" id="GO:0006396">
    <property type="term" value="P:RNA processing"/>
    <property type="evidence" value="ECO:0007669"/>
    <property type="project" value="TreeGrafter"/>
</dbReference>
<evidence type="ECO:0000313" key="1">
    <source>
        <dbReference type="EMBL" id="RLN53087.1"/>
    </source>
</evidence>
<dbReference type="EMBL" id="MBAD02001609">
    <property type="protein sequence ID" value="RLN53087.1"/>
    <property type="molecule type" value="Genomic_DNA"/>
</dbReference>
<dbReference type="GO" id="GO:0003729">
    <property type="term" value="F:mRNA binding"/>
    <property type="evidence" value="ECO:0007669"/>
    <property type="project" value="TreeGrafter"/>
</dbReference>
<dbReference type="Proteomes" id="UP000277300">
    <property type="component" value="Unassembled WGS sequence"/>
</dbReference>
<dbReference type="GO" id="GO:0007005">
    <property type="term" value="P:mitochondrion organization"/>
    <property type="evidence" value="ECO:0007669"/>
    <property type="project" value="TreeGrafter"/>
</dbReference>
<proteinExistence type="predicted"/>
<dbReference type="PANTHER" id="PTHR47934:SF6">
    <property type="entry name" value="MITOCHONDRIAL GROUP I INTRON SPLICING FACTOR CCM1-RELATED"/>
    <property type="match status" value="1"/>
</dbReference>
<organism evidence="2 3">
    <name type="scientific">Phytophthora kernoviae</name>
    <dbReference type="NCBI Taxonomy" id="325452"/>
    <lineage>
        <taxon>Eukaryota</taxon>
        <taxon>Sar</taxon>
        <taxon>Stramenopiles</taxon>
        <taxon>Oomycota</taxon>
        <taxon>Peronosporomycetes</taxon>
        <taxon>Peronosporales</taxon>
        <taxon>Peronosporaceae</taxon>
        <taxon>Phytophthora</taxon>
    </lineage>
</organism>
<dbReference type="EMBL" id="MBDO02000092">
    <property type="protein sequence ID" value="RLN63597.1"/>
    <property type="molecule type" value="Genomic_DNA"/>
</dbReference>
<dbReference type="Gene3D" id="1.25.40.10">
    <property type="entry name" value="Tetratricopeptide repeat domain"/>
    <property type="match status" value="2"/>
</dbReference>
<comment type="caution">
    <text evidence="2">The sequence shown here is derived from an EMBL/GenBank/DDBJ whole genome shotgun (WGS) entry which is preliminary data.</text>
</comment>
<name>A0A3F2RSW7_9STRA</name>
<evidence type="ECO:0000313" key="2">
    <source>
        <dbReference type="EMBL" id="RLN63597.1"/>
    </source>
</evidence>
<evidence type="ECO:0000313" key="4">
    <source>
        <dbReference type="Proteomes" id="UP000284657"/>
    </source>
</evidence>
<dbReference type="PANTHER" id="PTHR47934">
    <property type="entry name" value="PENTATRICOPEPTIDE REPEAT-CONTAINING PROTEIN PET309, MITOCHONDRIAL"/>
    <property type="match status" value="1"/>
</dbReference>
<dbReference type="InterPro" id="IPR051114">
    <property type="entry name" value="Mito_RNA_Proc_CCM1"/>
</dbReference>
<protein>
    <recommendedName>
        <fullName evidence="5">Pentacotripeptide-repeat region of PRORP domain-containing protein</fullName>
    </recommendedName>
</protein>
<sequence>MWRVCRVAALRHLRSEAARLPAAAAHAHAPFALQHVQSACNFTSIAGVDRELLLKRSARELRDEIGNAQMGDVAKALCSEIDEAMNREDITSNEIIDLFTVAQKTRAVSVMMDAYDFLEEKFPTHINFAVYGELFRILVRRNEGERMIQIYETVKPRFRGVPEMIYRFGIVGHLQNDDVGAAMEICEEMANAGHEATNEITSRLMMAFATRGDKDKVQEMYDSVDPQIGYWHESCIDRVILSMGIIEQPGKSFEFYSNSSMKLSGGTLMALLSVCSNNNCKQQASDILANRKKFDLRLDARGYNRIMMTLEFLERNDEIKDILDEMSANNVRFDTRTHNITKRNSEYLQGTNYVSDNTKSKAAGFTISPRIRELLDQGAGEEAATIVDSNIKPVKESSFDIEGTVPEGALIVSPSLARDAVQAYIMTGQHDKVEALINGFSVVRGKYTFALVEAVTHYLKLETKLGDNMGYLASKALLFQGSPIYRVDDTMALFRRFHDPDATLQLFNQVLEGYATKKNSKVSSRNDGIDNAFGENGTGETKLNQRPKYYVKFNIGKVINSVLQTLGENDRLTDILYTLDNLEHYGLESVEMNYVAILRAMCKGTHNQDKTQHRMYDPTSFQAVLQHFKARGFKATKTIVGYLCPGYKGADKQQRLELLEAYSETRSDPNDTYVLPLKCYETLLLFTAQEGDVSEFRQMYEEAVATLNDKENSGVPRSWLTILITKLSMDGHIEEAAELAKKMPELCGGYTYSALMSVLRNGMENRNMDIVDNMIALFEERDFILQLSDAYDLVHLARRNDLSLKGLDIIRLYEKKNLKDVPEAEDGKGNLKTALVRRNGSDPHIYRKVKTMYSVVLKTCEKTGLWKQALVLRERMVTLFGEEALNEIAMNHSAQKKQRFTSTSNVGNAYESSDGVAVRGIVLRELASRSWDDLEGEFGSEELKKVRQTLPMTWKKLSIEEEMAPDLVKEFFTAARQCQLFKLQWEVFKYMEMHYLDQVTYEMYGQMFDYLMTNKEPEKMQVVFERAMSRYDPEQGRVAPEIVFRIGICAAIALADYVEMQALMHKMVANGVEPSVEIVTRVLVARAKHGDAKAVLATAANLNPLDGRNWHEADVNRVIASLGISGDPDAAFDFYRRTQTRLSSHTVMALMHVCRENARPKHALAILANRRRFGLKMLPAQYPRLLEIIEELDIAGAPASEMALVLQEMKESGVWFGNRVHAVIARNQQHLQGTPFMATILDSNSSDGQSAVHAVVQVRDKGVDVSLVRELLDTRKFAQAAAIVDAYTKPVSEKMISGNIQGDQDKEAMIVPGWLADMAVEAYSQNQEVHKVQSLVQGFSCARGNFRHALTRTVGLFGGKGKMRNNRIAYDAFLAMQFQGFAIFRVRDALARFDEFQDTQAILELLDQMAAEIAEAVHATGGAKNGYDTRGRPVDLMHTLGKSGKLHFDPRRAIRDAFRILVSTKQLEKIVAALDHLGSYGVPVRTVDYESIFAAMNKANATNEVFSPEDFMVIWEDMTCRGVAPSKTILRLTIPALCSKTETDDADEWEIRQRAIIQGYHQAALDRHDIYALSVSCFSTLLAAAAEAGSVDDVQTVYSGAVKSLGASMNKKNLSPADHSEMMETWTTVRLEKVAAENSALDAMKLLRKMPSPSYSAVVTVLCAGYRNLKHDMEVVDDALMIFRQYGYELKVSDAERLMHAAKTANSLEACLRVVHMCDDTWRDAEKALASTMQVYSDWLALCEQTGDDRNASILRQRLMNWGECAE</sequence>
<evidence type="ECO:0008006" key="5">
    <source>
        <dbReference type="Google" id="ProtNLM"/>
    </source>
</evidence>
<reference evidence="3 4" key="1">
    <citation type="submission" date="2018-07" db="EMBL/GenBank/DDBJ databases">
        <title>Genome sequencing of oomycete isolates from Chile give support for New Zealand origin for Phytophthora kernoviae and make available the first Nothophytophthora sp. genome.</title>
        <authorList>
            <person name="Studholme D.J."/>
            <person name="Sanfuentes E."/>
            <person name="Panda P."/>
            <person name="Hill R."/>
            <person name="Sambles C."/>
            <person name="Grant M."/>
            <person name="Williams N.M."/>
            <person name="Mcdougal R.L."/>
        </authorList>
    </citation>
    <scope>NUCLEOTIDE SEQUENCE [LARGE SCALE GENOMIC DNA]</scope>
    <source>
        <strain evidence="2">Chile6</strain>
        <strain evidence="1">Chile7</strain>
    </source>
</reference>
<dbReference type="OrthoDB" id="185373at2759"/>